<evidence type="ECO:0000256" key="7">
    <source>
        <dbReference type="ARBA" id="ARBA00042722"/>
    </source>
</evidence>
<dbReference type="PANTHER" id="PTHR16222:SF24">
    <property type="entry name" value="ADP-RIBOSYLHYDROLASE ARH3"/>
    <property type="match status" value="1"/>
</dbReference>
<dbReference type="InterPro" id="IPR050792">
    <property type="entry name" value="ADP-ribosylglycohydrolase"/>
</dbReference>
<evidence type="ECO:0000256" key="5">
    <source>
        <dbReference type="ARBA" id="ARBA00042398"/>
    </source>
</evidence>
<evidence type="ECO:0000313" key="13">
    <source>
        <dbReference type="EMBL" id="KIH90511.1"/>
    </source>
</evidence>
<feature type="binding site" evidence="12">
    <location>
        <position position="336"/>
    </location>
    <ligand>
        <name>Mg(2+)</name>
        <dbReference type="ChEBI" id="CHEBI:18420"/>
        <label>1</label>
    </ligand>
</feature>
<dbReference type="PANTHER" id="PTHR16222">
    <property type="entry name" value="ADP-RIBOSYLGLYCOHYDROLASE"/>
    <property type="match status" value="1"/>
</dbReference>
<accession>A0A0C2INA3</accession>
<feature type="binding site" evidence="12">
    <location>
        <position position="64"/>
    </location>
    <ligand>
        <name>Mg(2+)</name>
        <dbReference type="ChEBI" id="CHEBI:18420"/>
        <label>1</label>
    </ligand>
</feature>
<dbReference type="VEuPathDB" id="FungiDB:SPBR_00752"/>
<feature type="binding site" evidence="12">
    <location>
        <position position="63"/>
    </location>
    <ligand>
        <name>Mg(2+)</name>
        <dbReference type="ChEBI" id="CHEBI:18420"/>
        <label>1</label>
    </ligand>
</feature>
<dbReference type="HOGENOM" id="CLU_024566_8_0_1"/>
<dbReference type="OrthoDB" id="2021138at2759"/>
<dbReference type="GeneID" id="63673992"/>
<keyword evidence="12" id="KW-0460">Magnesium</keyword>
<dbReference type="EC" id="3.2.1.143" evidence="2"/>
<gene>
    <name evidence="13" type="ORF">SPBR_00752</name>
</gene>
<evidence type="ECO:0000256" key="9">
    <source>
        <dbReference type="ARBA" id="ARBA00043187"/>
    </source>
</evidence>
<evidence type="ECO:0000256" key="2">
    <source>
        <dbReference type="ARBA" id="ARBA00012255"/>
    </source>
</evidence>
<comment type="similarity">
    <text evidence="1">Belongs to the ADP-ribosylglycohydrolase family.</text>
</comment>
<comment type="cofactor">
    <cofactor evidence="12">
        <name>Mg(2+)</name>
        <dbReference type="ChEBI" id="CHEBI:18420"/>
    </cofactor>
    <text evidence="12">Binds 2 magnesium ions per subunit.</text>
</comment>
<dbReference type="InterPro" id="IPR005502">
    <property type="entry name" value="Ribosyl_crysJ1"/>
</dbReference>
<evidence type="ECO:0000256" key="3">
    <source>
        <dbReference type="ARBA" id="ARBA00022801"/>
    </source>
</evidence>
<evidence type="ECO:0000256" key="8">
    <source>
        <dbReference type="ARBA" id="ARBA00042850"/>
    </source>
</evidence>
<feature type="binding site" evidence="12">
    <location>
        <position position="338"/>
    </location>
    <ligand>
        <name>Mg(2+)</name>
        <dbReference type="ChEBI" id="CHEBI:18420"/>
        <label>1</label>
    </ligand>
</feature>
<comment type="catalytic activity">
    <reaction evidence="11">
        <text>alpha-NAD(+) + H2O = ADP-D-ribose + nicotinamide + H(+)</text>
        <dbReference type="Rhea" id="RHEA:68792"/>
        <dbReference type="ChEBI" id="CHEBI:15377"/>
        <dbReference type="ChEBI" id="CHEBI:15378"/>
        <dbReference type="ChEBI" id="CHEBI:17154"/>
        <dbReference type="ChEBI" id="CHEBI:57967"/>
        <dbReference type="ChEBI" id="CHEBI:77017"/>
    </reaction>
</comment>
<evidence type="ECO:0000256" key="1">
    <source>
        <dbReference type="ARBA" id="ARBA00010702"/>
    </source>
</evidence>
<evidence type="ECO:0000256" key="4">
    <source>
        <dbReference type="ARBA" id="ARBA00041057"/>
    </source>
</evidence>
<dbReference type="InterPro" id="IPR036705">
    <property type="entry name" value="Ribosyl_crysJ1_sf"/>
</dbReference>
<feature type="binding site" evidence="12">
    <location>
        <position position="339"/>
    </location>
    <ligand>
        <name>Mg(2+)</name>
        <dbReference type="ChEBI" id="CHEBI:18420"/>
        <label>1</label>
    </ligand>
</feature>
<comment type="caution">
    <text evidence="13">The sequence shown here is derived from an EMBL/GenBank/DDBJ whole genome shotgun (WGS) entry which is preliminary data.</text>
</comment>
<dbReference type="GO" id="GO:0004649">
    <property type="term" value="F:poly(ADP-ribose) glycohydrolase activity"/>
    <property type="evidence" value="ECO:0007669"/>
    <property type="project" value="UniProtKB-EC"/>
</dbReference>
<evidence type="ECO:0000313" key="14">
    <source>
        <dbReference type="Proteomes" id="UP000031575"/>
    </source>
</evidence>
<evidence type="ECO:0000256" key="10">
    <source>
        <dbReference type="ARBA" id="ARBA00043193"/>
    </source>
</evidence>
<dbReference type="Pfam" id="PF03747">
    <property type="entry name" value="ADP_ribosyl_GH"/>
    <property type="match status" value="1"/>
</dbReference>
<keyword evidence="14" id="KW-1185">Reference proteome</keyword>
<dbReference type="RefSeq" id="XP_040618521.1">
    <property type="nucleotide sequence ID" value="XM_040759071.1"/>
</dbReference>
<reference evidence="13 14" key="1">
    <citation type="journal article" date="2014" name="BMC Genomics">
        <title>Comparative genomics of the major fungal agents of human and animal Sporotrichosis: Sporothrix schenckii and Sporothrix brasiliensis.</title>
        <authorList>
            <person name="Teixeira M.M."/>
            <person name="de Almeida L.G."/>
            <person name="Kubitschek-Barreira P."/>
            <person name="Alves F.L."/>
            <person name="Kioshima E.S."/>
            <person name="Abadio A.K."/>
            <person name="Fernandes L."/>
            <person name="Derengowski L.S."/>
            <person name="Ferreira K.S."/>
            <person name="Souza R.C."/>
            <person name="Ruiz J.C."/>
            <person name="de Andrade N.C."/>
            <person name="Paes H.C."/>
            <person name="Nicola A.M."/>
            <person name="Albuquerque P."/>
            <person name="Gerber A.L."/>
            <person name="Martins V.P."/>
            <person name="Peconick L.D."/>
            <person name="Neto A.V."/>
            <person name="Chaucanez C.B."/>
            <person name="Silva P.A."/>
            <person name="Cunha O.L."/>
            <person name="de Oliveira F.F."/>
            <person name="dos Santos T.C."/>
            <person name="Barros A.L."/>
            <person name="Soares M.A."/>
            <person name="de Oliveira L.M."/>
            <person name="Marini M.M."/>
            <person name="Villalobos-Duno H."/>
            <person name="Cunha M.M."/>
            <person name="de Hoog S."/>
            <person name="da Silveira J.F."/>
            <person name="Henrissat B."/>
            <person name="Nino-Vega G.A."/>
            <person name="Cisalpino P.S."/>
            <person name="Mora-Montes H.M."/>
            <person name="Almeida S.R."/>
            <person name="Stajich J.E."/>
            <person name="Lopes-Bezerra L.M."/>
            <person name="Vasconcelos A.T."/>
            <person name="Felipe M.S."/>
        </authorList>
    </citation>
    <scope>NUCLEOTIDE SEQUENCE [LARGE SCALE GENOMIC DNA]</scope>
    <source>
        <strain evidence="13 14">5110</strain>
    </source>
</reference>
<dbReference type="Proteomes" id="UP000031575">
    <property type="component" value="Unassembled WGS sequence"/>
</dbReference>
<proteinExistence type="inferred from homology"/>
<dbReference type="GO" id="GO:0046872">
    <property type="term" value="F:metal ion binding"/>
    <property type="evidence" value="ECO:0007669"/>
    <property type="project" value="UniProtKB-KW"/>
</dbReference>
<dbReference type="Gene3D" id="1.10.4080.10">
    <property type="entry name" value="ADP-ribosylation/Crystallin J1"/>
    <property type="match status" value="1"/>
</dbReference>
<keyword evidence="3" id="KW-0378">Hydrolase</keyword>
<dbReference type="EMBL" id="AWTV01000008">
    <property type="protein sequence ID" value="KIH90511.1"/>
    <property type="molecule type" value="Genomic_DNA"/>
</dbReference>
<evidence type="ECO:0000256" key="6">
    <source>
        <dbReference type="ARBA" id="ARBA00042471"/>
    </source>
</evidence>
<name>A0A0C2INA3_9PEZI</name>
<evidence type="ECO:0000256" key="12">
    <source>
        <dbReference type="PIRSR" id="PIRSR605502-1"/>
    </source>
</evidence>
<organism evidence="13 14">
    <name type="scientific">Sporothrix brasiliensis 5110</name>
    <dbReference type="NCBI Taxonomy" id="1398154"/>
    <lineage>
        <taxon>Eukaryota</taxon>
        <taxon>Fungi</taxon>
        <taxon>Dikarya</taxon>
        <taxon>Ascomycota</taxon>
        <taxon>Pezizomycotina</taxon>
        <taxon>Sordariomycetes</taxon>
        <taxon>Sordariomycetidae</taxon>
        <taxon>Ophiostomatales</taxon>
        <taxon>Ophiostomataceae</taxon>
        <taxon>Sporothrix</taxon>
    </lineage>
</organism>
<dbReference type="SUPFAM" id="SSF101478">
    <property type="entry name" value="ADP-ribosylglycohydrolase"/>
    <property type="match status" value="1"/>
</dbReference>
<evidence type="ECO:0000256" key="11">
    <source>
        <dbReference type="ARBA" id="ARBA00049015"/>
    </source>
</evidence>
<sequence length="381" mass="40220">MAPSRQQRILGALLGVHAGDSFGAAHEFQSWDAIRKSFPPNGRIPRAITGGGPFHWSPGHATDDTDMTRAVLLAYREANRSGGDTDTFLSVSQAAGKHMLQWFSGDGWPGRPDGTRPKDVGGATADGLHRFARQAKRDPRRAGAGAGRCGNGSLMRCIPTALFARDHVRLLQETALISAITHDDGRCVLACVAYNVMVRALVGDDATEATEATTPAAAVQRALDVLRDPTTTDVIVAALTGDDGRPPPDTSARSTLAAHRDEVVAAIDKARGADFDVGVLADVGPHKAVLASGDKCLRLAGNGYVLESLSLAVAAVLDTQRSWEDLIVDVVRVGRDTDTNGAISGGLVGARDGVDAIPAAWRTKLQFRHEFTTLVGTMGHE</sequence>
<keyword evidence="12" id="KW-0479">Metal-binding</keyword>
<feature type="binding site" evidence="12">
    <location>
        <position position="62"/>
    </location>
    <ligand>
        <name>Mg(2+)</name>
        <dbReference type="ChEBI" id="CHEBI:18420"/>
        <label>1</label>
    </ligand>
</feature>
<protein>
    <recommendedName>
        <fullName evidence="4">ADP-ribosylhydrolase ARH3</fullName>
        <ecNumber evidence="2">3.2.1.143</ecNumber>
    </recommendedName>
    <alternativeName>
        <fullName evidence="5">ADP-ribose glycohydrolase ARH3</fullName>
    </alternativeName>
    <alternativeName>
        <fullName evidence="6">ADP-ribosylhydrolase 3</fullName>
    </alternativeName>
    <alternativeName>
        <fullName evidence="9">O-acetyl-ADP-ribose deacetylase ARH3</fullName>
    </alternativeName>
    <alternativeName>
        <fullName evidence="10">Poly(ADP-ribose) glycohydrolase ARH3</fullName>
    </alternativeName>
    <alternativeName>
        <fullName evidence="8">[Protein ADP-ribosylarginine] hydrolase-like protein 2</fullName>
    </alternativeName>
    <alternativeName>
        <fullName evidence="7">[Protein ADP-ribosylserine] hydrolase</fullName>
    </alternativeName>
</protein>
<dbReference type="AlphaFoldDB" id="A0A0C2INA3"/>